<sequence length="396" mass="43211">MVGLTRRAGGTGETGVITARSLNRSTLARQLLLDREPVSTTDALRQVVALQAQQPASPYIALWNRLAGFTPGDLDAAVSGREAVKATLMRITLHLVHAEDYRTFREAMEPTLRGSRLGDARFRASGLTAADADTLVPQLLTYADRPRTAAALQSHLEERLGAPLELSAWRMLRQYVPLWHAPAEAPWLFNTRLSYVAASGRPALTDPDAAAAGLRILVRRYLAGFGPASVADVAQFSLVRRDRVKAALQALTDGLVQLAGPDGTVLYDLPDAPRPAEDTPAPPRLMAMWDSILLAYADRGRVIPPAYRKLVIRMNGDVLPTLLVDGYVAGVWRPADGGIEATAFHPLPDEAWKELAAEARSLIAFLADRDPAPYRRYDHWWTKGLPAAETRLLPGD</sequence>
<dbReference type="RefSeq" id="WP_331790300.1">
    <property type="nucleotide sequence ID" value="NZ_JAVFKM010000054.1"/>
</dbReference>
<protein>
    <submittedName>
        <fullName evidence="1">Winged helix DNA-binding domain-containing protein</fullName>
    </submittedName>
</protein>
<name>A0ABU7X9D9_9ACTN</name>
<reference evidence="1 2" key="1">
    <citation type="submission" date="2023-08" db="EMBL/GenBank/DDBJ databases">
        <authorList>
            <person name="Sharma P."/>
            <person name="Verma V."/>
            <person name="Mohan M.K."/>
            <person name="Dubey A.K."/>
        </authorList>
    </citation>
    <scope>NUCLEOTIDE SEQUENCE [LARGE SCALE GENOMIC DNA]</scope>
    <source>
        <strain evidence="1 2">ADP4</strain>
    </source>
</reference>
<gene>
    <name evidence="1" type="ORF">RB636_41220</name>
</gene>
<keyword evidence="1" id="KW-0238">DNA-binding</keyword>
<dbReference type="Pfam" id="PF06224">
    <property type="entry name" value="AlkZ-like"/>
    <property type="match status" value="1"/>
</dbReference>
<dbReference type="EMBL" id="JAVFKM010000054">
    <property type="protein sequence ID" value="MEF3119570.1"/>
    <property type="molecule type" value="Genomic_DNA"/>
</dbReference>
<proteinExistence type="predicted"/>
<accession>A0ABU7X9D9</accession>
<organism evidence="1 2">
    <name type="scientific">Streptomyces chrestomyceticus</name>
    <dbReference type="NCBI Taxonomy" id="68185"/>
    <lineage>
        <taxon>Bacteria</taxon>
        <taxon>Bacillati</taxon>
        <taxon>Actinomycetota</taxon>
        <taxon>Actinomycetes</taxon>
        <taxon>Kitasatosporales</taxon>
        <taxon>Streptomycetaceae</taxon>
        <taxon>Streptomyces</taxon>
    </lineage>
</organism>
<comment type="caution">
    <text evidence="1">The sequence shown here is derived from an EMBL/GenBank/DDBJ whole genome shotgun (WGS) entry which is preliminary data.</text>
</comment>
<dbReference type="PANTHER" id="PTHR38479:SF2">
    <property type="entry name" value="WINGED HELIX DNA-BINDING DOMAIN-CONTAINING PROTEIN"/>
    <property type="match status" value="1"/>
</dbReference>
<dbReference type="InterPro" id="IPR009351">
    <property type="entry name" value="AlkZ-like"/>
</dbReference>
<keyword evidence="2" id="KW-1185">Reference proteome</keyword>
<dbReference type="GO" id="GO:0003677">
    <property type="term" value="F:DNA binding"/>
    <property type="evidence" value="ECO:0007669"/>
    <property type="project" value="UniProtKB-KW"/>
</dbReference>
<evidence type="ECO:0000313" key="2">
    <source>
        <dbReference type="Proteomes" id="UP001348265"/>
    </source>
</evidence>
<dbReference type="Proteomes" id="UP001348265">
    <property type="component" value="Unassembled WGS sequence"/>
</dbReference>
<evidence type="ECO:0000313" key="1">
    <source>
        <dbReference type="EMBL" id="MEF3119570.1"/>
    </source>
</evidence>
<dbReference type="PANTHER" id="PTHR38479">
    <property type="entry name" value="LMO0824 PROTEIN"/>
    <property type="match status" value="1"/>
</dbReference>